<dbReference type="AlphaFoldDB" id="A0A024X7E9"/>
<proteinExistence type="predicted"/>
<evidence type="ECO:0000313" key="2">
    <source>
        <dbReference type="Proteomes" id="UP000030694"/>
    </source>
</evidence>
<protein>
    <submittedName>
        <fullName evidence="1">Uncharacterized protein</fullName>
    </submittedName>
</protein>
<accession>A0A024X7E9</accession>
<gene>
    <name evidence="1" type="ORF">PFMC_03431</name>
</gene>
<evidence type="ECO:0000313" key="1">
    <source>
        <dbReference type="EMBL" id="ETW60731.1"/>
    </source>
</evidence>
<dbReference type="OrthoDB" id="360686at2759"/>
<dbReference type="OMA" id="KYKKCYT"/>
<dbReference type="Proteomes" id="UP000030694">
    <property type="component" value="Unassembled WGS sequence"/>
</dbReference>
<dbReference type="EMBL" id="KI927523">
    <property type="protein sequence ID" value="ETW60731.1"/>
    <property type="molecule type" value="Genomic_DNA"/>
</dbReference>
<sequence length="421" mass="49117">MDKLIKENINDVFLSYNDMIQDNESESSEESYKDVNNFLQQSSDSHSTCSYESENQYIFNNNSEDERTAPIISYVSQNYICKKERKYKKSYTASYINNMNSIDNFPFKSYGHVPSISDKIKELSNFQWKPLGKNVPKISLINLSHKKAWDIGKEGCNGILIKNLFESYKKTKLNYMVLDGTNLDKFLTVYSRTYQETINGVNPSVLKIFSFFDLEEGYFLYDVKSIHLFKKGKKKNKERSIILKDLNDSFYNAILICMNEIIKYLKICDFKNNLKSKIKSAKNDSNTSSGTSITEVDEKTYFVKSVKNEKNLYNNNMKNVITTNKRKTLEKNNILINDIIPNNIVKKNYVSFKNKNYKNKEKIQIAHNVFSNNTEESGYKYLKDIIKKEENELKENDELYNNSYSGYSSHTSVSVNQDMLR</sequence>
<reference evidence="1 2" key="1">
    <citation type="submission" date="2013-02" db="EMBL/GenBank/DDBJ databases">
        <title>The Genome Annotation of Plasmodium falciparum CAMP/Malaysia.</title>
        <authorList>
            <consortium name="The Broad Institute Genome Sequencing Platform"/>
            <consortium name="The Broad Institute Genome Sequencing Center for Infectious Disease"/>
            <person name="Neafsey D."/>
            <person name="Hoffman S."/>
            <person name="Volkman S."/>
            <person name="Rosenthal P."/>
            <person name="Walker B."/>
            <person name="Young S.K."/>
            <person name="Zeng Q."/>
            <person name="Gargeya S."/>
            <person name="Fitzgerald M."/>
            <person name="Haas B."/>
            <person name="Abouelleil A."/>
            <person name="Allen A.W."/>
            <person name="Alvarado L."/>
            <person name="Arachchi H.M."/>
            <person name="Berlin A.M."/>
            <person name="Chapman S.B."/>
            <person name="Gainer-Dewar J."/>
            <person name="Goldberg J."/>
            <person name="Griggs A."/>
            <person name="Gujja S."/>
            <person name="Hansen M."/>
            <person name="Howarth C."/>
            <person name="Imamovic A."/>
            <person name="Ireland A."/>
            <person name="Larimer J."/>
            <person name="McCowan C."/>
            <person name="Murphy C."/>
            <person name="Pearson M."/>
            <person name="Poon T.W."/>
            <person name="Priest M."/>
            <person name="Roberts A."/>
            <person name="Saif S."/>
            <person name="Shea T."/>
            <person name="Sisk P."/>
            <person name="Sykes S."/>
            <person name="Wortman J."/>
            <person name="Nusbaum C."/>
            <person name="Birren B."/>
        </authorList>
    </citation>
    <scope>NUCLEOTIDE SEQUENCE [LARGE SCALE GENOMIC DNA]</scope>
    <source>
        <strain evidence="1 2">CAMP/Malaysia</strain>
    </source>
</reference>
<name>A0A024X7E9_PLAFC</name>
<reference evidence="1 2" key="2">
    <citation type="submission" date="2013-02" db="EMBL/GenBank/DDBJ databases">
        <title>The Genome Sequence of Plasmodium falciparum CAMP/Malaysia.</title>
        <authorList>
            <consortium name="The Broad Institute Genome Sequencing Platform"/>
            <consortium name="The Broad Institute Genome Sequencing Center for Infectious Disease"/>
            <person name="Neafsey D."/>
            <person name="Cheeseman I."/>
            <person name="Volkman S."/>
            <person name="Adams J."/>
            <person name="Walker B."/>
            <person name="Young S.K."/>
            <person name="Zeng Q."/>
            <person name="Gargeya S."/>
            <person name="Fitzgerald M."/>
            <person name="Haas B."/>
            <person name="Abouelleil A."/>
            <person name="Alvarado L."/>
            <person name="Arachchi H.M."/>
            <person name="Berlin A.M."/>
            <person name="Chapman S.B."/>
            <person name="Dewar J."/>
            <person name="Goldberg J."/>
            <person name="Griggs A."/>
            <person name="Gujja S."/>
            <person name="Hansen M."/>
            <person name="Howarth C."/>
            <person name="Imamovic A."/>
            <person name="Larimer J."/>
            <person name="McCowan C."/>
            <person name="Murphy C."/>
            <person name="Neiman D."/>
            <person name="Pearson M."/>
            <person name="Priest M."/>
            <person name="Roberts A."/>
            <person name="Saif S."/>
            <person name="Shea T."/>
            <person name="Sisk P."/>
            <person name="Sykes S."/>
            <person name="Wortman J."/>
            <person name="Nusbaum C."/>
            <person name="Birren B."/>
        </authorList>
    </citation>
    <scope>NUCLEOTIDE SEQUENCE [LARGE SCALE GENOMIC DNA]</scope>
    <source>
        <strain evidence="1 2">CAMP/Malaysia</strain>
    </source>
</reference>
<organism evidence="1 2">
    <name type="scientific">Plasmodium falciparum (isolate Camp / Malaysia)</name>
    <dbReference type="NCBI Taxonomy" id="5835"/>
    <lineage>
        <taxon>Eukaryota</taxon>
        <taxon>Sar</taxon>
        <taxon>Alveolata</taxon>
        <taxon>Apicomplexa</taxon>
        <taxon>Aconoidasida</taxon>
        <taxon>Haemosporida</taxon>
        <taxon>Plasmodiidae</taxon>
        <taxon>Plasmodium</taxon>
        <taxon>Plasmodium (Laverania)</taxon>
    </lineage>
</organism>